<comment type="similarity">
    <text evidence="2">Belongs to the polysaccharide synthase family.</text>
</comment>
<accession>A0ABV8T3K5</accession>
<name>A0ABV8T3K5_9GAMM</name>
<evidence type="ECO:0000256" key="5">
    <source>
        <dbReference type="ARBA" id="ARBA00022989"/>
    </source>
</evidence>
<dbReference type="InterPro" id="IPR050833">
    <property type="entry name" value="Poly_Biosynth_Transport"/>
</dbReference>
<evidence type="ECO:0000256" key="3">
    <source>
        <dbReference type="ARBA" id="ARBA00022475"/>
    </source>
</evidence>
<keyword evidence="6 7" id="KW-0472">Membrane</keyword>
<organism evidence="8 9">
    <name type="scientific">Steroidobacter flavus</name>
    <dbReference type="NCBI Taxonomy" id="1842136"/>
    <lineage>
        <taxon>Bacteria</taxon>
        <taxon>Pseudomonadati</taxon>
        <taxon>Pseudomonadota</taxon>
        <taxon>Gammaproteobacteria</taxon>
        <taxon>Steroidobacterales</taxon>
        <taxon>Steroidobacteraceae</taxon>
        <taxon>Steroidobacter</taxon>
    </lineage>
</organism>
<dbReference type="RefSeq" id="WP_380603497.1">
    <property type="nucleotide sequence ID" value="NZ_JBHSDU010000015.1"/>
</dbReference>
<dbReference type="PANTHER" id="PTHR30250">
    <property type="entry name" value="PST FAMILY PREDICTED COLANIC ACID TRANSPORTER"/>
    <property type="match status" value="1"/>
</dbReference>
<proteinExistence type="inferred from homology"/>
<evidence type="ECO:0000313" key="9">
    <source>
        <dbReference type="Proteomes" id="UP001595904"/>
    </source>
</evidence>
<feature type="transmembrane region" description="Helical" evidence="7">
    <location>
        <begin position="132"/>
        <end position="152"/>
    </location>
</feature>
<keyword evidence="4 7" id="KW-0812">Transmembrane</keyword>
<feature type="transmembrane region" description="Helical" evidence="7">
    <location>
        <begin position="345"/>
        <end position="366"/>
    </location>
</feature>
<feature type="transmembrane region" description="Helical" evidence="7">
    <location>
        <begin position="463"/>
        <end position="486"/>
    </location>
</feature>
<comment type="subcellular location">
    <subcellularLocation>
        <location evidence="1">Cell membrane</location>
        <topology evidence="1">Multi-pass membrane protein</topology>
    </subcellularLocation>
</comment>
<comment type="caution">
    <text evidence="8">The sequence shown here is derived from an EMBL/GenBank/DDBJ whole genome shotgun (WGS) entry which is preliminary data.</text>
</comment>
<feature type="transmembrane region" description="Helical" evidence="7">
    <location>
        <begin position="190"/>
        <end position="211"/>
    </location>
</feature>
<feature type="transmembrane region" description="Helical" evidence="7">
    <location>
        <begin position="310"/>
        <end position="333"/>
    </location>
</feature>
<dbReference type="CDD" id="cd13127">
    <property type="entry name" value="MATE_tuaB_like"/>
    <property type="match status" value="1"/>
</dbReference>
<evidence type="ECO:0000256" key="7">
    <source>
        <dbReference type="SAM" id="Phobius"/>
    </source>
</evidence>
<dbReference type="Proteomes" id="UP001595904">
    <property type="component" value="Unassembled WGS sequence"/>
</dbReference>
<feature type="transmembrane region" description="Helical" evidence="7">
    <location>
        <begin position="99"/>
        <end position="120"/>
    </location>
</feature>
<feature type="transmembrane region" description="Helical" evidence="7">
    <location>
        <begin position="373"/>
        <end position="393"/>
    </location>
</feature>
<sequence length="490" mass="52651">MLTKLSSRAGELFGFLNRTDGSLRSKILRSGFWQALATFGVNGLTFAKSAVLARLLAPEAFGLMSLSLMAIRGAQLITETGFGSAMVQRQGDWDSAKDTAFTLLALRGLLLAVLMVPVAYGMATFYGKPELVALISVLGASFLFSGTANINLSRTIRELDFKKVAIIENVVGFASFIVAVAIAWWTRSVWALVASFVAAAVIKTALSYILIPGKPVFHIDRKIAMELLHYGKFITASTILMFIASEAGGAVIGKMLDVAQLGHYSVAFLLANFPPTHVAFVLSNIMFPAYAKIQKDLPVLRKTFAQVTDIIASLVMPVMAGMAAASGTMIAAFYGAGWEDAVGPFRILCIYGAIHAIVTVNGYMFNGIGRPDIGFRIAVIRVVSILVLIVPAIKLWGTVGAAAAMSFVMVTNLLYGLYQVTKVMEASWGEVLRPLWPATLKSIAAGGAIWIADQLLPSSKIEIVWLILVGAVVYIPMNIGMIKTVLKLKK</sequence>
<protein>
    <submittedName>
        <fullName evidence="8">Lipopolysaccharide biosynthesis protein</fullName>
    </submittedName>
</protein>
<dbReference type="PANTHER" id="PTHR30250:SF10">
    <property type="entry name" value="LIPOPOLYSACCHARIDE BIOSYNTHESIS PROTEIN WZXC"/>
    <property type="match status" value="1"/>
</dbReference>
<dbReference type="EMBL" id="JBHSDU010000015">
    <property type="protein sequence ID" value="MFC4313304.1"/>
    <property type="molecule type" value="Genomic_DNA"/>
</dbReference>
<evidence type="ECO:0000256" key="4">
    <source>
        <dbReference type="ARBA" id="ARBA00022692"/>
    </source>
</evidence>
<gene>
    <name evidence="8" type="ORF">ACFPN2_29765</name>
</gene>
<keyword evidence="3" id="KW-1003">Cell membrane</keyword>
<reference evidence="9" key="1">
    <citation type="journal article" date="2019" name="Int. J. Syst. Evol. Microbiol.">
        <title>The Global Catalogue of Microorganisms (GCM) 10K type strain sequencing project: providing services to taxonomists for standard genome sequencing and annotation.</title>
        <authorList>
            <consortium name="The Broad Institute Genomics Platform"/>
            <consortium name="The Broad Institute Genome Sequencing Center for Infectious Disease"/>
            <person name="Wu L."/>
            <person name="Ma J."/>
        </authorList>
    </citation>
    <scope>NUCLEOTIDE SEQUENCE [LARGE SCALE GENOMIC DNA]</scope>
    <source>
        <strain evidence="9">CGMCC 1.10759</strain>
    </source>
</reference>
<evidence type="ECO:0000256" key="1">
    <source>
        <dbReference type="ARBA" id="ARBA00004651"/>
    </source>
</evidence>
<feature type="transmembrane region" description="Helical" evidence="7">
    <location>
        <begin position="264"/>
        <end position="290"/>
    </location>
</feature>
<keyword evidence="9" id="KW-1185">Reference proteome</keyword>
<feature type="transmembrane region" description="Helical" evidence="7">
    <location>
        <begin position="223"/>
        <end position="244"/>
    </location>
</feature>
<dbReference type="Pfam" id="PF13440">
    <property type="entry name" value="Polysacc_synt_3"/>
    <property type="match status" value="1"/>
</dbReference>
<evidence type="ECO:0000313" key="8">
    <source>
        <dbReference type="EMBL" id="MFC4313304.1"/>
    </source>
</evidence>
<keyword evidence="5 7" id="KW-1133">Transmembrane helix</keyword>
<evidence type="ECO:0000256" key="6">
    <source>
        <dbReference type="ARBA" id="ARBA00023136"/>
    </source>
</evidence>
<evidence type="ECO:0000256" key="2">
    <source>
        <dbReference type="ARBA" id="ARBA00007430"/>
    </source>
</evidence>
<feature type="transmembrane region" description="Helical" evidence="7">
    <location>
        <begin position="164"/>
        <end position="184"/>
    </location>
</feature>